<dbReference type="GO" id="GO:0006146">
    <property type="term" value="P:adenine catabolic process"/>
    <property type="evidence" value="ECO:0007669"/>
    <property type="project" value="UniProtKB-UniRule"/>
</dbReference>
<dbReference type="Proteomes" id="UP000526083">
    <property type="component" value="Unassembled WGS sequence"/>
</dbReference>
<keyword evidence="3 4" id="KW-0862">Zinc</keyword>
<dbReference type="GO" id="GO:0043103">
    <property type="term" value="P:hypoxanthine salvage"/>
    <property type="evidence" value="ECO:0007669"/>
    <property type="project" value="UniProtKB-UniRule"/>
</dbReference>
<comment type="function">
    <text evidence="4">Catalyzes the hydrolytic deamination of adenine to hypoxanthine. Plays an important role in the purine salvage pathway and in nitrogen catabolism.</text>
</comment>
<dbReference type="GO" id="GO:0005829">
    <property type="term" value="C:cytosol"/>
    <property type="evidence" value="ECO:0007669"/>
    <property type="project" value="TreeGrafter"/>
</dbReference>
<keyword evidence="2 4" id="KW-0378">Hydrolase</keyword>
<proteinExistence type="inferred from homology"/>
<feature type="binding site" evidence="4">
    <location>
        <position position="20"/>
    </location>
    <ligand>
        <name>Zn(2+)</name>
        <dbReference type="ChEBI" id="CHEBI:29105"/>
        <note>catalytic</note>
    </ligand>
</feature>
<protein>
    <recommendedName>
        <fullName evidence="4">Adenine deaminase</fullName>
        <shortName evidence="4">ADE</shortName>
        <ecNumber evidence="4">3.5.4.2</ecNumber>
    </recommendedName>
    <alternativeName>
        <fullName evidence="4">Adenine aminohydrolase</fullName>
        <shortName evidence="4">AAH</shortName>
    </alternativeName>
</protein>
<comment type="cofactor">
    <cofactor evidence="4">
        <name>Zn(2+)</name>
        <dbReference type="ChEBI" id="CHEBI:29105"/>
    </cofactor>
    <text evidence="4">Binds 1 zinc ion per subunit.</text>
</comment>
<dbReference type="GO" id="GO:0009117">
    <property type="term" value="P:nucleotide metabolic process"/>
    <property type="evidence" value="ECO:0007669"/>
    <property type="project" value="UniProtKB-KW"/>
</dbReference>
<evidence type="ECO:0000256" key="1">
    <source>
        <dbReference type="ARBA" id="ARBA00022723"/>
    </source>
</evidence>
<dbReference type="SUPFAM" id="SSF51556">
    <property type="entry name" value="Metallo-dependent hydrolases"/>
    <property type="match status" value="1"/>
</dbReference>
<evidence type="ECO:0000256" key="4">
    <source>
        <dbReference type="HAMAP-Rule" id="MF_01962"/>
    </source>
</evidence>
<evidence type="ECO:0000256" key="2">
    <source>
        <dbReference type="ARBA" id="ARBA00022801"/>
    </source>
</evidence>
<dbReference type="EC" id="3.5.4.2" evidence="4"/>
<dbReference type="HAMAP" id="MF_01962">
    <property type="entry name" value="Adenine_deaminase"/>
    <property type="match status" value="1"/>
</dbReference>
<feature type="binding site" evidence="4">
    <location>
        <position position="281"/>
    </location>
    <ligand>
        <name>Zn(2+)</name>
        <dbReference type="ChEBI" id="CHEBI:29105"/>
        <note>catalytic</note>
    </ligand>
</feature>
<organism evidence="6 7">
    <name type="scientific">Microbacterium halimionae</name>
    <dbReference type="NCBI Taxonomy" id="1526413"/>
    <lineage>
        <taxon>Bacteria</taxon>
        <taxon>Bacillati</taxon>
        <taxon>Actinomycetota</taxon>
        <taxon>Actinomycetes</taxon>
        <taxon>Micrococcales</taxon>
        <taxon>Microbacteriaceae</taxon>
        <taxon>Microbacterium</taxon>
    </lineage>
</organism>
<keyword evidence="1 4" id="KW-0479">Metal-binding</keyword>
<dbReference type="NCBIfam" id="TIGR01430">
    <property type="entry name" value="aden_deam"/>
    <property type="match status" value="1"/>
</dbReference>
<comment type="similarity">
    <text evidence="4">Belongs to the metallo-dependent hydrolases superfamily. Adenosine and AMP deaminases family. Adenine deaminase type 2 subfamily.</text>
</comment>
<dbReference type="PANTHER" id="PTHR43114">
    <property type="entry name" value="ADENINE DEAMINASE"/>
    <property type="match status" value="1"/>
</dbReference>
<feature type="site" description="Important for catalytic activity" evidence="4">
    <location>
        <position position="226"/>
    </location>
</feature>
<evidence type="ECO:0000313" key="6">
    <source>
        <dbReference type="EMBL" id="MBA8817577.1"/>
    </source>
</evidence>
<name>A0A7W3JRA7_9MICO</name>
<evidence type="ECO:0000313" key="7">
    <source>
        <dbReference type="Proteomes" id="UP000526083"/>
    </source>
</evidence>
<dbReference type="GO" id="GO:0008270">
    <property type="term" value="F:zinc ion binding"/>
    <property type="evidence" value="ECO:0007669"/>
    <property type="project" value="UniProtKB-UniRule"/>
</dbReference>
<feature type="domain" description="Adenosine deaminase" evidence="5">
    <location>
        <begin position="15"/>
        <end position="335"/>
    </location>
</feature>
<accession>A0A7W3JRA7</accession>
<comment type="caution">
    <text evidence="4">Lacks conserved residue(s) required for the propagation of feature annotation.</text>
</comment>
<dbReference type="RefSeq" id="WP_167044907.1">
    <property type="nucleotide sequence ID" value="NZ_JAAOZB010000001.1"/>
</dbReference>
<evidence type="ECO:0000259" key="5">
    <source>
        <dbReference type="Pfam" id="PF00962"/>
    </source>
</evidence>
<gene>
    <name evidence="6" type="ORF">FHX48_002682</name>
</gene>
<comment type="caution">
    <text evidence="6">The sequence shown here is derived from an EMBL/GenBank/DDBJ whole genome shotgun (WGS) entry which is preliminary data.</text>
</comment>
<dbReference type="InterPro" id="IPR006330">
    <property type="entry name" value="Ado/ade_deaminase"/>
</dbReference>
<reference evidence="6 7" key="1">
    <citation type="submission" date="2020-07" db="EMBL/GenBank/DDBJ databases">
        <title>Sequencing the genomes of 1000 actinobacteria strains.</title>
        <authorList>
            <person name="Klenk H.-P."/>
        </authorList>
    </citation>
    <scope>NUCLEOTIDE SEQUENCE [LARGE SCALE GENOMIC DNA]</scope>
    <source>
        <strain evidence="6 7">DSM 27576</strain>
    </source>
</reference>
<comment type="catalytic activity">
    <reaction evidence="4">
        <text>adenine + H2O + H(+) = hypoxanthine + NH4(+)</text>
        <dbReference type="Rhea" id="RHEA:23688"/>
        <dbReference type="ChEBI" id="CHEBI:15377"/>
        <dbReference type="ChEBI" id="CHEBI:15378"/>
        <dbReference type="ChEBI" id="CHEBI:16708"/>
        <dbReference type="ChEBI" id="CHEBI:17368"/>
        <dbReference type="ChEBI" id="CHEBI:28938"/>
        <dbReference type="EC" id="3.5.4.2"/>
    </reaction>
</comment>
<sequence length="347" mass="38167">MSTKSDLLAFATGLPKAELHLHLEGTLEPELKFALAERNGIPLDQTSVEEVKATYDFTDLTSFLAIYYPAMNVLQTADDFHDLAWAYLQRASADGVVHAEMFFDPQAHTSRGVPFETVISGYRRAAVRAQSELGVSAELIMCFLRDFSAEYAMATLMEALPYRSWIVGVGLDSDERGNPPQKFAAVFARAKAEGFFLTMHCDIDQPGSIDHIRQVLTEIEVDRIDHGTNIVENPELVALVKERGLGLTCCPVSNSFVTEQMKSDEIVALMREGVRVTINSDDPAYFGAYASANYVALAEQADLSLADLVLLASNSFEASWLTPRRRAEYLDRVAEYAAGYGVAGDVA</sequence>
<evidence type="ECO:0000256" key="3">
    <source>
        <dbReference type="ARBA" id="ARBA00022833"/>
    </source>
</evidence>
<dbReference type="PANTHER" id="PTHR43114:SF7">
    <property type="entry name" value="ADENOSINE DEAMINASE DOMAIN-CONTAINING PROTEIN"/>
    <property type="match status" value="1"/>
</dbReference>
<dbReference type="GO" id="GO:0000034">
    <property type="term" value="F:adenine deaminase activity"/>
    <property type="evidence" value="ECO:0007669"/>
    <property type="project" value="UniProtKB-UniRule"/>
</dbReference>
<feature type="binding site" evidence="4">
    <location>
        <position position="282"/>
    </location>
    <ligand>
        <name>substrate</name>
    </ligand>
</feature>
<dbReference type="Pfam" id="PF00962">
    <property type="entry name" value="A_deaminase"/>
    <property type="match status" value="1"/>
</dbReference>
<dbReference type="InterPro" id="IPR028892">
    <property type="entry name" value="ADE"/>
</dbReference>
<feature type="binding site" evidence="4">
    <location>
        <position position="200"/>
    </location>
    <ligand>
        <name>Zn(2+)</name>
        <dbReference type="ChEBI" id="CHEBI:29105"/>
        <note>catalytic</note>
    </ligand>
</feature>
<keyword evidence="7" id="KW-1185">Reference proteome</keyword>
<dbReference type="Gene3D" id="3.20.20.140">
    <property type="entry name" value="Metal-dependent hydrolases"/>
    <property type="match status" value="1"/>
</dbReference>
<keyword evidence="4" id="KW-0546">Nucleotide metabolism</keyword>
<dbReference type="EMBL" id="JACGWY010000008">
    <property type="protein sequence ID" value="MBA8817577.1"/>
    <property type="molecule type" value="Genomic_DNA"/>
</dbReference>
<feature type="binding site" evidence="4">
    <location>
        <position position="22"/>
    </location>
    <ligand>
        <name>Zn(2+)</name>
        <dbReference type="ChEBI" id="CHEBI:29105"/>
        <note>catalytic</note>
    </ligand>
</feature>
<dbReference type="CDD" id="cd01320">
    <property type="entry name" value="ADA"/>
    <property type="match status" value="1"/>
</dbReference>
<dbReference type="InterPro" id="IPR001365">
    <property type="entry name" value="A_deaminase_dom"/>
</dbReference>
<dbReference type="AlphaFoldDB" id="A0A7W3JRA7"/>
<dbReference type="InterPro" id="IPR032466">
    <property type="entry name" value="Metal_Hydrolase"/>
</dbReference>